<evidence type="ECO:0000256" key="5">
    <source>
        <dbReference type="ARBA" id="ARBA00023004"/>
    </source>
</evidence>
<keyword evidence="6 8" id="KW-0503">Monooxygenase</keyword>
<dbReference type="InterPro" id="IPR001128">
    <property type="entry name" value="Cyt_P450"/>
</dbReference>
<evidence type="ECO:0000256" key="6">
    <source>
        <dbReference type="ARBA" id="ARBA00023033"/>
    </source>
</evidence>
<proteinExistence type="inferred from homology"/>
<dbReference type="GO" id="GO:0020037">
    <property type="term" value="F:heme binding"/>
    <property type="evidence" value="ECO:0007669"/>
    <property type="project" value="InterPro"/>
</dbReference>
<keyword evidence="10" id="KW-1185">Reference proteome</keyword>
<evidence type="ECO:0000256" key="7">
    <source>
        <dbReference type="PIRSR" id="PIRSR602401-1"/>
    </source>
</evidence>
<dbReference type="EC" id="1.14.15.32" evidence="9"/>
<dbReference type="GO" id="GO:0004497">
    <property type="term" value="F:monooxygenase activity"/>
    <property type="evidence" value="ECO:0007669"/>
    <property type="project" value="UniProtKB-KW"/>
</dbReference>
<dbReference type="SUPFAM" id="SSF48264">
    <property type="entry name" value="Cytochrome P450"/>
    <property type="match status" value="1"/>
</dbReference>
<dbReference type="InterPro" id="IPR002401">
    <property type="entry name" value="Cyt_P450_E_grp-I"/>
</dbReference>
<keyword evidence="5 7" id="KW-0408">Iron</keyword>
<dbReference type="PANTHER" id="PTHR24291:SF50">
    <property type="entry name" value="BIFUNCTIONAL ALBAFLAVENONE MONOOXYGENASE_TERPENE SYNTHASE"/>
    <property type="match status" value="1"/>
</dbReference>
<evidence type="ECO:0000256" key="1">
    <source>
        <dbReference type="ARBA" id="ARBA00010617"/>
    </source>
</evidence>
<evidence type="ECO:0000313" key="10">
    <source>
        <dbReference type="Proteomes" id="UP000549009"/>
    </source>
</evidence>
<evidence type="ECO:0000256" key="4">
    <source>
        <dbReference type="ARBA" id="ARBA00023002"/>
    </source>
</evidence>
<accession>A0A7W8B678</accession>
<dbReference type="InterPro" id="IPR036396">
    <property type="entry name" value="Cyt_P450_sf"/>
</dbReference>
<sequence length="453" mass="51422">MQKTPQIGSPTGGLPWLGHAHHILRDPLEFIQQQRRYGDLVRIRMGPKLLYIVNTPTLVRELLTAHQHQFAKGDIYDKASAVLGKGLFTSEGEFHRCQRRLVQPAFHRAQVEQFAAIMQRVATSATRSWRDGETIRMDQFTMGATAEIVMKTLFSEALSDDTLNEFISLQSTLLKGFLKRGYIPVDAYFRLPLPENRRYAKAVVDSHRIVDGFVAERRTRGSARDDVLSLLMHARADDDSRTMSDRQVSDETITLMMAGTDTTAALITWVFHVLATQPTIARSAYEEVDAAFRGPEPPTIPILLQLAYLRRVVKEALRMYAPAWVLPRRALPGAELGGHVIPAGTNVLYSPYALHHDERLFPEPEKFLPQRWEPEQEKAIPRFAYVPFGAGVRMCIGDEFSIAEAMIVTATVMHRWRLRHRTNHTIHPVVSTVLWPSQLQMVLEERHAPSLPK</sequence>
<comment type="similarity">
    <text evidence="1 8">Belongs to the cytochrome P450 family.</text>
</comment>
<dbReference type="Proteomes" id="UP000549009">
    <property type="component" value="Unassembled WGS sequence"/>
</dbReference>
<evidence type="ECO:0000256" key="2">
    <source>
        <dbReference type="ARBA" id="ARBA00022617"/>
    </source>
</evidence>
<dbReference type="PRINTS" id="PR00463">
    <property type="entry name" value="EP450I"/>
</dbReference>
<keyword evidence="2 7" id="KW-0349">Heme</keyword>
<dbReference type="InterPro" id="IPR050196">
    <property type="entry name" value="Cytochrome_P450_Monoox"/>
</dbReference>
<dbReference type="EMBL" id="JACHJD010000045">
    <property type="protein sequence ID" value="MBB5109895.1"/>
    <property type="molecule type" value="Genomic_DNA"/>
</dbReference>
<evidence type="ECO:0000256" key="8">
    <source>
        <dbReference type="RuleBase" id="RU000461"/>
    </source>
</evidence>
<evidence type="ECO:0000313" key="9">
    <source>
        <dbReference type="EMBL" id="MBB5109895.1"/>
    </source>
</evidence>
<dbReference type="Pfam" id="PF00067">
    <property type="entry name" value="p450"/>
    <property type="match status" value="1"/>
</dbReference>
<dbReference type="PANTHER" id="PTHR24291">
    <property type="entry name" value="CYTOCHROME P450 FAMILY 4"/>
    <property type="match status" value="1"/>
</dbReference>
<dbReference type="RefSeq" id="WP_184926938.1">
    <property type="nucleotide sequence ID" value="NZ_BMSQ01000059.1"/>
</dbReference>
<organism evidence="9 10">
    <name type="scientific">Streptomyces spectabilis</name>
    <dbReference type="NCBI Taxonomy" id="68270"/>
    <lineage>
        <taxon>Bacteria</taxon>
        <taxon>Bacillati</taxon>
        <taxon>Actinomycetota</taxon>
        <taxon>Actinomycetes</taxon>
        <taxon>Kitasatosporales</taxon>
        <taxon>Streptomycetaceae</taxon>
        <taxon>Streptomyces</taxon>
    </lineage>
</organism>
<evidence type="ECO:0000256" key="3">
    <source>
        <dbReference type="ARBA" id="ARBA00022723"/>
    </source>
</evidence>
<reference evidence="9 10" key="1">
    <citation type="submission" date="2020-08" db="EMBL/GenBank/DDBJ databases">
        <title>Genomic Encyclopedia of Type Strains, Phase III (KMG-III): the genomes of soil and plant-associated and newly described type strains.</title>
        <authorList>
            <person name="Whitman W."/>
        </authorList>
    </citation>
    <scope>NUCLEOTIDE SEQUENCE [LARGE SCALE GENOMIC DNA]</scope>
    <source>
        <strain evidence="9 10">CECT 3146</strain>
    </source>
</reference>
<comment type="caution">
    <text evidence="9">The sequence shown here is derived from an EMBL/GenBank/DDBJ whole genome shotgun (WGS) entry which is preliminary data.</text>
</comment>
<dbReference type="PRINTS" id="PR00385">
    <property type="entry name" value="P450"/>
</dbReference>
<name>A0A7W8B678_STRST</name>
<dbReference type="Gene3D" id="1.10.630.10">
    <property type="entry name" value="Cytochrome P450"/>
    <property type="match status" value="1"/>
</dbReference>
<keyword evidence="4 8" id="KW-0560">Oxidoreductase</keyword>
<keyword evidence="3 7" id="KW-0479">Metal-binding</keyword>
<dbReference type="InterPro" id="IPR017972">
    <property type="entry name" value="Cyt_P450_CS"/>
</dbReference>
<dbReference type="AlphaFoldDB" id="A0A7W8B678"/>
<dbReference type="GO" id="GO:0016705">
    <property type="term" value="F:oxidoreductase activity, acting on paired donors, with incorporation or reduction of molecular oxygen"/>
    <property type="evidence" value="ECO:0007669"/>
    <property type="project" value="InterPro"/>
</dbReference>
<protein>
    <submittedName>
        <fullName evidence="9">Pentalenene oxygenase</fullName>
        <ecNumber evidence="9">1.14.15.32</ecNumber>
    </submittedName>
</protein>
<comment type="cofactor">
    <cofactor evidence="7">
        <name>heme</name>
        <dbReference type="ChEBI" id="CHEBI:30413"/>
    </cofactor>
</comment>
<dbReference type="PROSITE" id="PS00086">
    <property type="entry name" value="CYTOCHROME_P450"/>
    <property type="match status" value="1"/>
</dbReference>
<feature type="binding site" description="axial binding residue" evidence="7">
    <location>
        <position position="395"/>
    </location>
    <ligand>
        <name>heme</name>
        <dbReference type="ChEBI" id="CHEBI:30413"/>
    </ligand>
    <ligandPart>
        <name>Fe</name>
        <dbReference type="ChEBI" id="CHEBI:18248"/>
    </ligandPart>
</feature>
<gene>
    <name evidence="9" type="ORF">FHS40_009025</name>
</gene>
<dbReference type="GO" id="GO:0005506">
    <property type="term" value="F:iron ion binding"/>
    <property type="evidence" value="ECO:0007669"/>
    <property type="project" value="InterPro"/>
</dbReference>